<keyword evidence="2" id="KW-1185">Reference proteome</keyword>
<reference evidence="2" key="1">
    <citation type="journal article" date="2016" name="Genome Announc.">
        <title>Draft Genome Sequences of Five Rapidly Growing Mycobacterium Species, M. thermoresistibile, M. fortuitum subsp. acetamidolyticum, M. canariasense, M. brisbanense, and M. novocastrense.</title>
        <authorList>
            <person name="Katahira K."/>
            <person name="Ogura Y."/>
            <person name="Gotoh Y."/>
            <person name="Hayashi T."/>
        </authorList>
    </citation>
    <scope>NUCLEOTIDE SEQUENCE [LARGE SCALE GENOMIC DNA]</scope>
    <source>
        <strain evidence="2">JCM15654</strain>
    </source>
</reference>
<dbReference type="EMBL" id="BCSX01000056">
    <property type="protein sequence ID" value="GAS92695.1"/>
    <property type="molecule type" value="Genomic_DNA"/>
</dbReference>
<dbReference type="OrthoDB" id="4551208at2"/>
<reference evidence="2" key="2">
    <citation type="submission" date="2016-02" db="EMBL/GenBank/DDBJ databases">
        <title>Draft genome sequence of five rapidly growing Mycobacterium species.</title>
        <authorList>
            <person name="Katahira K."/>
            <person name="Gotou Y."/>
            <person name="Iida K."/>
            <person name="Ogura Y."/>
            <person name="Hayashi T."/>
        </authorList>
    </citation>
    <scope>NUCLEOTIDE SEQUENCE [LARGE SCALE GENOMIC DNA]</scope>
    <source>
        <strain evidence="2">JCM15654</strain>
    </source>
</reference>
<name>A0A100W6V4_9MYCO</name>
<dbReference type="RefSeq" id="WP_131805611.1">
    <property type="nucleotide sequence ID" value="NZ_BCSX01000056.1"/>
</dbReference>
<accession>A0A100W6V4</accession>
<evidence type="ECO:0000313" key="2">
    <source>
        <dbReference type="Proteomes" id="UP000069620"/>
    </source>
</evidence>
<dbReference type="AlphaFoldDB" id="A0A100W6V4"/>
<proteinExistence type="predicted"/>
<protein>
    <submittedName>
        <fullName evidence="1">Gp35</fullName>
    </submittedName>
</protein>
<dbReference type="STRING" id="146020.RMCB_6791"/>
<comment type="caution">
    <text evidence="1">The sequence shown here is derived from an EMBL/GenBank/DDBJ whole genome shotgun (WGS) entry which is preliminary data.</text>
</comment>
<dbReference type="Proteomes" id="UP000069620">
    <property type="component" value="Unassembled WGS sequence"/>
</dbReference>
<gene>
    <name evidence="1" type="ORF">RMCB_6791</name>
</gene>
<evidence type="ECO:0000313" key="1">
    <source>
        <dbReference type="EMBL" id="GAS92695.1"/>
    </source>
</evidence>
<sequence>MTSPVNLTTNPDGSQTLKVTGVDLTIDDIDPDTGTGSITITAAGGFAHLPNVLQGLPGLPPVFPAGQITTTPVAHGTALPATNPAVTLIDPGGPGVASQYGLEFFINSGADGNPGSFALAAAADVLEATATILGQSLVVTQVTPSLQFGFASQMGQVYYPSVINSTGTSGGSNRTIATVPIPSLVYACKPIVSCQTLITPTDGTAQVNLVARLGNATTGPIIGQGFGLPGQTCIVNIAFGVAAGSGATVGVVNAATPTNVYFNVEQVGGTTGAFTTAAATTWGCGVAVFPIR</sequence>
<organism evidence="1 2">
    <name type="scientific">Mycolicibacterium brisbanense</name>
    <dbReference type="NCBI Taxonomy" id="146020"/>
    <lineage>
        <taxon>Bacteria</taxon>
        <taxon>Bacillati</taxon>
        <taxon>Actinomycetota</taxon>
        <taxon>Actinomycetes</taxon>
        <taxon>Mycobacteriales</taxon>
        <taxon>Mycobacteriaceae</taxon>
        <taxon>Mycolicibacterium</taxon>
    </lineage>
</organism>